<feature type="compositionally biased region" description="Acidic residues" evidence="1">
    <location>
        <begin position="112"/>
        <end position="158"/>
    </location>
</feature>
<name>A0A6C0KXJ8_9ZZZZ</name>
<reference evidence="2" key="1">
    <citation type="journal article" date="2020" name="Nature">
        <title>Giant virus diversity and host interactions through global metagenomics.</title>
        <authorList>
            <person name="Schulz F."/>
            <person name="Roux S."/>
            <person name="Paez-Espino D."/>
            <person name="Jungbluth S."/>
            <person name="Walsh D.A."/>
            <person name="Denef V.J."/>
            <person name="McMahon K.D."/>
            <person name="Konstantinidis K.T."/>
            <person name="Eloe-Fadrosh E.A."/>
            <person name="Kyrpides N.C."/>
            <person name="Woyke T."/>
        </authorList>
    </citation>
    <scope>NUCLEOTIDE SEQUENCE</scope>
    <source>
        <strain evidence="2">GVMAG-S-3300013286-35</strain>
    </source>
</reference>
<sequence>MSSFIVLSAKGDSKAGMLPAGDIEQGLSKVLKRAKAPALIGSWPWQKLTLSLYGYKEGRAGTENKNELPPPHDEVLLFGDACIVAKSGSAVTSFTVEQYKKFYNTKFGGFEDIGDGEEEEEEEEEEDEEEEDFEEDEGADEEDMDDTANHDDEDEEEVDVRPTLRIKSSGGFKKIAKWMSAQELKPEDYPI</sequence>
<dbReference type="AlphaFoldDB" id="A0A6C0KXJ8"/>
<proteinExistence type="predicted"/>
<accession>A0A6C0KXJ8</accession>
<dbReference type="EMBL" id="MN740994">
    <property type="protein sequence ID" value="QHU21981.1"/>
    <property type="molecule type" value="Genomic_DNA"/>
</dbReference>
<evidence type="ECO:0000313" key="2">
    <source>
        <dbReference type="EMBL" id="QHU21981.1"/>
    </source>
</evidence>
<protein>
    <submittedName>
        <fullName evidence="2">Uncharacterized protein</fullName>
    </submittedName>
</protein>
<evidence type="ECO:0000256" key="1">
    <source>
        <dbReference type="SAM" id="MobiDB-lite"/>
    </source>
</evidence>
<feature type="region of interest" description="Disordered" evidence="1">
    <location>
        <begin position="110"/>
        <end position="165"/>
    </location>
</feature>
<organism evidence="2">
    <name type="scientific">viral metagenome</name>
    <dbReference type="NCBI Taxonomy" id="1070528"/>
    <lineage>
        <taxon>unclassified sequences</taxon>
        <taxon>metagenomes</taxon>
        <taxon>organismal metagenomes</taxon>
    </lineage>
</organism>